<gene>
    <name evidence="1" type="ORF">PZE19_31855</name>
</gene>
<name>A0ABT6FLF6_9BACT</name>
<keyword evidence="2" id="KW-1185">Reference proteome</keyword>
<protein>
    <submittedName>
        <fullName evidence="1">Uncharacterized protein</fullName>
    </submittedName>
</protein>
<dbReference type="RefSeq" id="WP_277864710.1">
    <property type="nucleotide sequence ID" value="NZ_JARRAG010000006.1"/>
</dbReference>
<sequence length="368" mass="39386">MPRKTRIRSDASDFSFADPRRREKAAGLAAAVWTRWDAPRFGGPFERAADLRLWLVREAGGRPILACLQPRVDDAAGLVALGADDVQGAWDLSLRDRSPASLRADDSPLGDLARRVADMIARRRPSAPAAAPPIPRTYLGYPARVRARRSAGFAARLARAFGDDPAPAQVREAWEGVPTVLRIPGRRDRFLYPVEYLSSSAEGAPGAIEVEGGRPLRPPGGAAVYAATARLGGLEAANPALEIYKRFGLLGPRDRRDDRARVDAAAARLADAAEFTPGDRLALCEAMRGRLSARVAYAPADLMAALLDPLRPIVASTQPRPAWFPAAELEDLHRRGWDLRGLAAPAPAEAAELGHGEGADVAMLAAAS</sequence>
<dbReference type="Proteomes" id="UP001216907">
    <property type="component" value="Unassembled WGS sequence"/>
</dbReference>
<reference evidence="1 2" key="1">
    <citation type="submission" date="2023-03" db="EMBL/GenBank/DDBJ databases">
        <title>Paludisphaera mucosa sp. nov. a novel planctomycete from northern fen.</title>
        <authorList>
            <person name="Ivanova A."/>
        </authorList>
    </citation>
    <scope>NUCLEOTIDE SEQUENCE [LARGE SCALE GENOMIC DNA]</scope>
    <source>
        <strain evidence="1 2">Pla2</strain>
    </source>
</reference>
<accession>A0ABT6FLF6</accession>
<proteinExistence type="predicted"/>
<evidence type="ECO:0000313" key="2">
    <source>
        <dbReference type="Proteomes" id="UP001216907"/>
    </source>
</evidence>
<evidence type="ECO:0000313" key="1">
    <source>
        <dbReference type="EMBL" id="MDG3008387.1"/>
    </source>
</evidence>
<comment type="caution">
    <text evidence="1">The sequence shown here is derived from an EMBL/GenBank/DDBJ whole genome shotgun (WGS) entry which is preliminary data.</text>
</comment>
<dbReference type="EMBL" id="JARRAG010000006">
    <property type="protein sequence ID" value="MDG3008387.1"/>
    <property type="molecule type" value="Genomic_DNA"/>
</dbReference>
<organism evidence="1 2">
    <name type="scientific">Paludisphaera mucosa</name>
    <dbReference type="NCBI Taxonomy" id="3030827"/>
    <lineage>
        <taxon>Bacteria</taxon>
        <taxon>Pseudomonadati</taxon>
        <taxon>Planctomycetota</taxon>
        <taxon>Planctomycetia</taxon>
        <taxon>Isosphaerales</taxon>
        <taxon>Isosphaeraceae</taxon>
        <taxon>Paludisphaera</taxon>
    </lineage>
</organism>